<accession>A0AAD7DDB2</accession>
<protein>
    <submittedName>
        <fullName evidence="1">Uncharacterized protein</fullName>
    </submittedName>
</protein>
<evidence type="ECO:0000313" key="1">
    <source>
        <dbReference type="EMBL" id="KAJ7688561.1"/>
    </source>
</evidence>
<gene>
    <name evidence="1" type="ORF">B0H17DRAFT_1135534</name>
</gene>
<proteinExistence type="predicted"/>
<reference evidence="1" key="1">
    <citation type="submission" date="2023-03" db="EMBL/GenBank/DDBJ databases">
        <title>Massive genome expansion in bonnet fungi (Mycena s.s.) driven by repeated elements and novel gene families across ecological guilds.</title>
        <authorList>
            <consortium name="Lawrence Berkeley National Laboratory"/>
            <person name="Harder C.B."/>
            <person name="Miyauchi S."/>
            <person name="Viragh M."/>
            <person name="Kuo A."/>
            <person name="Thoen E."/>
            <person name="Andreopoulos B."/>
            <person name="Lu D."/>
            <person name="Skrede I."/>
            <person name="Drula E."/>
            <person name="Henrissat B."/>
            <person name="Morin E."/>
            <person name="Kohler A."/>
            <person name="Barry K."/>
            <person name="LaButti K."/>
            <person name="Morin E."/>
            <person name="Salamov A."/>
            <person name="Lipzen A."/>
            <person name="Mereny Z."/>
            <person name="Hegedus B."/>
            <person name="Baldrian P."/>
            <person name="Stursova M."/>
            <person name="Weitz H."/>
            <person name="Taylor A."/>
            <person name="Grigoriev I.V."/>
            <person name="Nagy L.G."/>
            <person name="Martin F."/>
            <person name="Kauserud H."/>
        </authorList>
    </citation>
    <scope>NUCLEOTIDE SEQUENCE</scope>
    <source>
        <strain evidence="1">CBHHK067</strain>
    </source>
</reference>
<sequence>MCMRKVSGVGGSSIKAVGIGEVRVRVGKGRHFILKDVFTVPRPQSPSYLSASSATTDMMRRLVIRWPWLQARNRASQAMASSSQARPDRWLHLALASGSNFSEPSQAIKPGLQLAPANA</sequence>
<dbReference type="AlphaFoldDB" id="A0AAD7DDB2"/>
<name>A0AAD7DDB2_MYCRO</name>
<organism evidence="1 2">
    <name type="scientific">Mycena rosella</name>
    <name type="common">Pink bonnet</name>
    <name type="synonym">Agaricus rosellus</name>
    <dbReference type="NCBI Taxonomy" id="1033263"/>
    <lineage>
        <taxon>Eukaryota</taxon>
        <taxon>Fungi</taxon>
        <taxon>Dikarya</taxon>
        <taxon>Basidiomycota</taxon>
        <taxon>Agaricomycotina</taxon>
        <taxon>Agaricomycetes</taxon>
        <taxon>Agaricomycetidae</taxon>
        <taxon>Agaricales</taxon>
        <taxon>Marasmiineae</taxon>
        <taxon>Mycenaceae</taxon>
        <taxon>Mycena</taxon>
    </lineage>
</organism>
<evidence type="ECO:0000313" key="2">
    <source>
        <dbReference type="Proteomes" id="UP001221757"/>
    </source>
</evidence>
<keyword evidence="2" id="KW-1185">Reference proteome</keyword>
<comment type="caution">
    <text evidence="1">The sequence shown here is derived from an EMBL/GenBank/DDBJ whole genome shotgun (WGS) entry which is preliminary data.</text>
</comment>
<dbReference type="EMBL" id="JARKIE010000078">
    <property type="protein sequence ID" value="KAJ7688561.1"/>
    <property type="molecule type" value="Genomic_DNA"/>
</dbReference>
<dbReference type="Proteomes" id="UP001221757">
    <property type="component" value="Unassembled WGS sequence"/>
</dbReference>